<dbReference type="Pfam" id="PF00440">
    <property type="entry name" value="TetR_N"/>
    <property type="match status" value="1"/>
</dbReference>
<dbReference type="eggNOG" id="COG1309">
    <property type="taxonomic scope" value="Bacteria"/>
</dbReference>
<dbReference type="AlphaFoldDB" id="A0A098BQF0"/>
<proteinExistence type="predicted"/>
<dbReference type="SUPFAM" id="SSF46689">
    <property type="entry name" value="Homeodomain-like"/>
    <property type="match status" value="1"/>
</dbReference>
<dbReference type="PROSITE" id="PS01081">
    <property type="entry name" value="HTH_TETR_1"/>
    <property type="match status" value="1"/>
</dbReference>
<organism evidence="6 7">
    <name type="scientific">Rhodococcus ruber</name>
    <dbReference type="NCBI Taxonomy" id="1830"/>
    <lineage>
        <taxon>Bacteria</taxon>
        <taxon>Bacillati</taxon>
        <taxon>Actinomycetota</taxon>
        <taxon>Actinomycetes</taxon>
        <taxon>Mycobacteriales</taxon>
        <taxon>Nocardiaceae</taxon>
        <taxon>Rhodococcus</taxon>
    </lineage>
</organism>
<keyword evidence="2 4" id="KW-0238">DNA-binding</keyword>
<dbReference type="PRINTS" id="PR00455">
    <property type="entry name" value="HTHTETR"/>
</dbReference>
<evidence type="ECO:0000256" key="1">
    <source>
        <dbReference type="ARBA" id="ARBA00023015"/>
    </source>
</evidence>
<dbReference type="Pfam" id="PF17918">
    <property type="entry name" value="TetR_C_15"/>
    <property type="match status" value="1"/>
</dbReference>
<keyword evidence="1" id="KW-0805">Transcription regulation</keyword>
<accession>A0A098BQF0</accession>
<dbReference type="InterPro" id="IPR041669">
    <property type="entry name" value="TetR_C_15"/>
</dbReference>
<evidence type="ECO:0000256" key="4">
    <source>
        <dbReference type="PROSITE-ProRule" id="PRU00335"/>
    </source>
</evidence>
<dbReference type="GO" id="GO:0003700">
    <property type="term" value="F:DNA-binding transcription factor activity"/>
    <property type="evidence" value="ECO:0007669"/>
    <property type="project" value="TreeGrafter"/>
</dbReference>
<reference evidence="6 7" key="1">
    <citation type="journal article" date="2014" name="Genome Announc.">
        <title>Draft Genome Sequence of Propane- and Butane-Oxidizing Actinobacterium Rhodococcus ruber IEGM 231.</title>
        <authorList>
            <person name="Ivshina I.B."/>
            <person name="Kuyukina M.S."/>
            <person name="Krivoruchko A.V."/>
            <person name="Barbe V."/>
            <person name="Fischer C."/>
        </authorList>
    </citation>
    <scope>NUCLEOTIDE SEQUENCE [LARGE SCALE GENOMIC DNA]</scope>
</reference>
<dbReference type="Proteomes" id="UP000042997">
    <property type="component" value="Unassembled WGS sequence"/>
</dbReference>
<evidence type="ECO:0000256" key="3">
    <source>
        <dbReference type="ARBA" id="ARBA00023163"/>
    </source>
</evidence>
<sequence>MRPAEQSRLRRVPRQRRSQAMVERIVTAGREVLLTHGYEGASTNRIAAAAGISPGSLYQYFPGKDAIVAEVVDRWTEEVQARISHVFTDALDAPTWTESVRTNMRVLLEALGENPRLLRVLVEQLPRTPDSRLVAFEHRIDALLAMWLRFNPGRRRIEHPDAIAWMLVRTVENVAVGYVLDQPPIEPEVVADQLTAMITAYLKEILD</sequence>
<gene>
    <name evidence="6" type="ORF">RHRU231_710128</name>
</gene>
<keyword evidence="3" id="KW-0804">Transcription</keyword>
<dbReference type="InterPro" id="IPR001647">
    <property type="entry name" value="HTH_TetR"/>
</dbReference>
<evidence type="ECO:0000313" key="6">
    <source>
        <dbReference type="EMBL" id="CDZ90450.1"/>
    </source>
</evidence>
<dbReference type="PROSITE" id="PS50977">
    <property type="entry name" value="HTH_TETR_2"/>
    <property type="match status" value="1"/>
</dbReference>
<dbReference type="InterPro" id="IPR023772">
    <property type="entry name" value="DNA-bd_HTH_TetR-type_CS"/>
</dbReference>
<dbReference type="PANTHER" id="PTHR30055:SF234">
    <property type="entry name" value="HTH-TYPE TRANSCRIPTIONAL REGULATOR BETI"/>
    <property type="match status" value="1"/>
</dbReference>
<feature type="domain" description="HTH tetR-type" evidence="5">
    <location>
        <begin position="19"/>
        <end position="79"/>
    </location>
</feature>
<dbReference type="PANTHER" id="PTHR30055">
    <property type="entry name" value="HTH-TYPE TRANSCRIPTIONAL REGULATOR RUTR"/>
    <property type="match status" value="1"/>
</dbReference>
<dbReference type="Gene3D" id="1.10.357.10">
    <property type="entry name" value="Tetracycline Repressor, domain 2"/>
    <property type="match status" value="1"/>
</dbReference>
<protein>
    <submittedName>
        <fullName evidence="6">Transcriptional regulator, TetR family</fullName>
    </submittedName>
</protein>
<name>A0A098BQF0_9NOCA</name>
<dbReference type="GO" id="GO:0000976">
    <property type="term" value="F:transcription cis-regulatory region binding"/>
    <property type="evidence" value="ECO:0007669"/>
    <property type="project" value="TreeGrafter"/>
</dbReference>
<evidence type="ECO:0000259" key="5">
    <source>
        <dbReference type="PROSITE" id="PS50977"/>
    </source>
</evidence>
<feature type="DNA-binding region" description="H-T-H motif" evidence="4">
    <location>
        <begin position="42"/>
        <end position="61"/>
    </location>
</feature>
<dbReference type="EMBL" id="CCSD01000085">
    <property type="protein sequence ID" value="CDZ90450.1"/>
    <property type="molecule type" value="Genomic_DNA"/>
</dbReference>
<evidence type="ECO:0000256" key="2">
    <source>
        <dbReference type="ARBA" id="ARBA00023125"/>
    </source>
</evidence>
<dbReference type="InterPro" id="IPR050109">
    <property type="entry name" value="HTH-type_TetR-like_transc_reg"/>
</dbReference>
<evidence type="ECO:0000313" key="7">
    <source>
        <dbReference type="Proteomes" id="UP000042997"/>
    </source>
</evidence>
<dbReference type="InterPro" id="IPR009057">
    <property type="entry name" value="Homeodomain-like_sf"/>
</dbReference>